<comment type="caution">
    <text evidence="1">The sequence shown here is derived from an EMBL/GenBank/DDBJ whole genome shotgun (WGS) entry which is preliminary data.</text>
</comment>
<accession>A0A4C1ZQI7</accession>
<reference evidence="1 2" key="1">
    <citation type="journal article" date="2019" name="Commun. Biol.">
        <title>The bagworm genome reveals a unique fibroin gene that provides high tensile strength.</title>
        <authorList>
            <person name="Kono N."/>
            <person name="Nakamura H."/>
            <person name="Ohtoshi R."/>
            <person name="Tomita M."/>
            <person name="Numata K."/>
            <person name="Arakawa K."/>
        </authorList>
    </citation>
    <scope>NUCLEOTIDE SEQUENCE [LARGE SCALE GENOMIC DNA]</scope>
</reference>
<organism evidence="1 2">
    <name type="scientific">Eumeta variegata</name>
    <name type="common">Bagworm moth</name>
    <name type="synonym">Eumeta japonica</name>
    <dbReference type="NCBI Taxonomy" id="151549"/>
    <lineage>
        <taxon>Eukaryota</taxon>
        <taxon>Metazoa</taxon>
        <taxon>Ecdysozoa</taxon>
        <taxon>Arthropoda</taxon>
        <taxon>Hexapoda</taxon>
        <taxon>Insecta</taxon>
        <taxon>Pterygota</taxon>
        <taxon>Neoptera</taxon>
        <taxon>Endopterygota</taxon>
        <taxon>Lepidoptera</taxon>
        <taxon>Glossata</taxon>
        <taxon>Ditrysia</taxon>
        <taxon>Tineoidea</taxon>
        <taxon>Psychidae</taxon>
        <taxon>Oiketicinae</taxon>
        <taxon>Eumeta</taxon>
    </lineage>
</organism>
<dbReference type="OrthoDB" id="414730at2759"/>
<name>A0A4C1ZQI7_EUMVA</name>
<proteinExistence type="predicted"/>
<evidence type="ECO:0000313" key="2">
    <source>
        <dbReference type="Proteomes" id="UP000299102"/>
    </source>
</evidence>
<evidence type="ECO:0000313" key="1">
    <source>
        <dbReference type="EMBL" id="GBP90726.1"/>
    </source>
</evidence>
<sequence length="83" mass="9462">MSVPTDLTKRTLENQKIRAKIEKPTQWWKEFGFTRGRSVINADAVLVQQIFGAWENSQDVVAVFCDLSKASGDALERSQIMKF</sequence>
<dbReference type="Proteomes" id="UP000299102">
    <property type="component" value="Unassembled WGS sequence"/>
</dbReference>
<dbReference type="AlphaFoldDB" id="A0A4C1ZQI7"/>
<protein>
    <submittedName>
        <fullName evidence="1">Uncharacterized protein</fullName>
    </submittedName>
</protein>
<keyword evidence="2" id="KW-1185">Reference proteome</keyword>
<dbReference type="EMBL" id="BGZK01002107">
    <property type="protein sequence ID" value="GBP90726.1"/>
    <property type="molecule type" value="Genomic_DNA"/>
</dbReference>
<gene>
    <name evidence="1" type="ORF">EVAR_96932_1</name>
</gene>